<dbReference type="Pfam" id="PF02470">
    <property type="entry name" value="MlaD"/>
    <property type="match status" value="2"/>
</dbReference>
<dbReference type="EMBL" id="CP003350">
    <property type="protein sequence ID" value="AFC84904.1"/>
    <property type="molecule type" value="Genomic_DNA"/>
</dbReference>
<dbReference type="InterPro" id="IPR030970">
    <property type="entry name" value="ABC_MlaD"/>
</dbReference>
<keyword evidence="1" id="KW-1133">Transmembrane helix</keyword>
<dbReference type="Proteomes" id="UP000005234">
    <property type="component" value="Chromosome"/>
</dbReference>
<dbReference type="GO" id="GO:0005543">
    <property type="term" value="F:phospholipid binding"/>
    <property type="evidence" value="ECO:0007669"/>
    <property type="project" value="TreeGrafter"/>
</dbReference>
<gene>
    <name evidence="3" type="ordered locus">Fraau_0416</name>
</gene>
<dbReference type="AlphaFoldDB" id="H8L3U9"/>
<dbReference type="GO" id="GO:0005548">
    <property type="term" value="F:phospholipid transporter activity"/>
    <property type="evidence" value="ECO:0007669"/>
    <property type="project" value="TreeGrafter"/>
</dbReference>
<keyword evidence="1" id="KW-0812">Transmembrane</keyword>
<keyword evidence="4" id="KW-1185">Reference proteome</keyword>
<evidence type="ECO:0000259" key="2">
    <source>
        <dbReference type="Pfam" id="PF02470"/>
    </source>
</evidence>
<name>H8L3U9_FRAAD</name>
<dbReference type="KEGG" id="fau:Fraau_0416"/>
<dbReference type="OrthoDB" id="9788420at2"/>
<protein>
    <submittedName>
        <fullName evidence="3">ABC-type transport system involved in resistance to organic solvents, periplasmic component</fullName>
    </submittedName>
</protein>
<feature type="domain" description="Mce/MlaD" evidence="2">
    <location>
        <begin position="40"/>
        <end position="118"/>
    </location>
</feature>
<reference evidence="3" key="1">
    <citation type="submission" date="2012-02" db="EMBL/GenBank/DDBJ databases">
        <title>The complete genome of Frateuria aurantia DSM 6220.</title>
        <authorList>
            <consortium name="US DOE Joint Genome Institute (JGI-PGF)"/>
            <person name="Lucas S."/>
            <person name="Copeland A."/>
            <person name="Lapidus A."/>
            <person name="Glavina del Rio T."/>
            <person name="Dalin E."/>
            <person name="Tice H."/>
            <person name="Bruce D."/>
            <person name="Goodwin L."/>
            <person name="Pitluck S."/>
            <person name="Peters L."/>
            <person name="Ovchinnikova G."/>
            <person name="Teshima H."/>
            <person name="Kyrpides N."/>
            <person name="Mavromatis K."/>
            <person name="Ivanova N."/>
            <person name="Brettin T."/>
            <person name="Detter J.C."/>
            <person name="Han C."/>
            <person name="Larimer F."/>
            <person name="Land M."/>
            <person name="Hauser L."/>
            <person name="Markowitz V."/>
            <person name="Cheng J.-F."/>
            <person name="Hugenholtz P."/>
            <person name="Woyke T."/>
            <person name="Wu D."/>
            <person name="Brambilla E."/>
            <person name="Klenk H.-P."/>
            <person name="Eisen J.A."/>
        </authorList>
    </citation>
    <scope>NUCLEOTIDE SEQUENCE</scope>
    <source>
        <strain evidence="3">DSM 6220</strain>
    </source>
</reference>
<accession>H8L3U9</accession>
<feature type="domain" description="Mce/MlaD" evidence="2">
    <location>
        <begin position="159"/>
        <end position="237"/>
    </location>
</feature>
<dbReference type="RefSeq" id="WP_014401910.1">
    <property type="nucleotide sequence ID" value="NC_017033.1"/>
</dbReference>
<proteinExistence type="predicted"/>
<dbReference type="InterPro" id="IPR003399">
    <property type="entry name" value="Mce/MlaD"/>
</dbReference>
<dbReference type="NCBIfam" id="TIGR04430">
    <property type="entry name" value="OM_asym_MlaD"/>
    <property type="match status" value="1"/>
</dbReference>
<keyword evidence="1" id="KW-0472">Membrane</keyword>
<evidence type="ECO:0000256" key="1">
    <source>
        <dbReference type="SAM" id="Phobius"/>
    </source>
</evidence>
<evidence type="ECO:0000313" key="3">
    <source>
        <dbReference type="EMBL" id="AFC84904.1"/>
    </source>
</evidence>
<dbReference type="STRING" id="767434.Fraau_0416"/>
<feature type="transmembrane region" description="Helical" evidence="1">
    <location>
        <begin position="7"/>
        <end position="26"/>
    </location>
</feature>
<organism evidence="3 4">
    <name type="scientific">Frateuria aurantia (strain ATCC 33424 / DSM 6220 / KCTC 2777 / LMG 1558 / NBRC 3245 / NCIMB 13370)</name>
    <name type="common">Acetobacter aurantius</name>
    <dbReference type="NCBI Taxonomy" id="767434"/>
    <lineage>
        <taxon>Bacteria</taxon>
        <taxon>Pseudomonadati</taxon>
        <taxon>Pseudomonadota</taxon>
        <taxon>Gammaproteobacteria</taxon>
        <taxon>Lysobacterales</taxon>
        <taxon>Rhodanobacteraceae</taxon>
        <taxon>Frateuria</taxon>
    </lineage>
</organism>
<dbReference type="eggNOG" id="COG1463">
    <property type="taxonomic scope" value="Bacteria"/>
</dbReference>
<dbReference type="PANTHER" id="PTHR33371:SF4">
    <property type="entry name" value="INTERMEMBRANE PHOSPHOLIPID TRANSPORT SYSTEM BINDING PROTEIN MLAD"/>
    <property type="match status" value="1"/>
</dbReference>
<dbReference type="InterPro" id="IPR052336">
    <property type="entry name" value="MlaD_Phospholipid_Transporter"/>
</dbReference>
<evidence type="ECO:0000313" key="4">
    <source>
        <dbReference type="Proteomes" id="UP000005234"/>
    </source>
</evidence>
<dbReference type="HOGENOM" id="CLU_982568_0_0_6"/>
<sequence length="290" mass="29906">MSQRRSYGLGTGLFIVFGFAALVYLATQTSSLSNGSAGDSYLVTAHFANVGQLKERAPIKVAGVRIGEVRSVRLGAHGDVADVQLAIDKQYASIPVDSIASIYTSGLLGDQYVNLSYGSARQDLHQGSTLQFTRPAQQLEAMLGKFMGTGDGADAIGGTYEVTADFSNVGNLSQGALVKLAGVAVGSVESVTADPAQLNAHVVLAIDKKFNQIPDDSSAAIFTNGLLGPRYVEIQPGGSPDMLKNGDQMILTQSAMQLEDLIGKFMVNGSGGSASKNGPAASGSASGSGH</sequence>
<dbReference type="PANTHER" id="PTHR33371">
    <property type="entry name" value="INTERMEMBRANE PHOSPHOLIPID TRANSPORT SYSTEM BINDING PROTEIN MLAD-RELATED"/>
    <property type="match status" value="1"/>
</dbReference>